<gene>
    <name evidence="1" type="primary">ywrD_2</name>
    <name evidence="1" type="ORF">HDIA_4118</name>
</gene>
<accession>A0A2C9DBV8</accession>
<dbReference type="PANTHER" id="PTHR43881:SF5">
    <property type="entry name" value="GAMMA-GLUTAMYLTRANSPEPTIDASE"/>
    <property type="match status" value="1"/>
</dbReference>
<dbReference type="InterPro" id="IPR052896">
    <property type="entry name" value="GGT-like_enzyme"/>
</dbReference>
<dbReference type="OrthoDB" id="9781342at2"/>
<keyword evidence="1" id="KW-0012">Acyltransferase</keyword>
<dbReference type="KEGG" id="hdi:HDIA_4118"/>
<dbReference type="Proteomes" id="UP000223606">
    <property type="component" value="Chromosome 1"/>
</dbReference>
<dbReference type="Gene3D" id="1.10.246.130">
    <property type="match status" value="1"/>
</dbReference>
<dbReference type="PANTHER" id="PTHR43881">
    <property type="entry name" value="GAMMA-GLUTAMYLTRANSPEPTIDASE (AFU_ORTHOLOGUE AFUA_4G13580)"/>
    <property type="match status" value="1"/>
</dbReference>
<reference evidence="2" key="1">
    <citation type="submission" date="2017-09" db="EMBL/GenBank/DDBJ databases">
        <title>Genome sequence of Nannocystis excedens DSM 71.</title>
        <authorList>
            <person name="Blom J."/>
        </authorList>
    </citation>
    <scope>NUCLEOTIDE SEQUENCE [LARGE SCALE GENOMIC DNA]</scope>
    <source>
        <strain evidence="2">type strain: E19</strain>
    </source>
</reference>
<dbReference type="AlphaFoldDB" id="A0A2C9DBV8"/>
<organism evidence="1 2">
    <name type="scientific">Hartmannibacter diazotrophicus</name>
    <dbReference type="NCBI Taxonomy" id="1482074"/>
    <lineage>
        <taxon>Bacteria</taxon>
        <taxon>Pseudomonadati</taxon>
        <taxon>Pseudomonadota</taxon>
        <taxon>Alphaproteobacteria</taxon>
        <taxon>Hyphomicrobiales</taxon>
        <taxon>Pleomorphomonadaceae</taxon>
        <taxon>Hartmannibacter</taxon>
    </lineage>
</organism>
<evidence type="ECO:0000313" key="2">
    <source>
        <dbReference type="Proteomes" id="UP000223606"/>
    </source>
</evidence>
<evidence type="ECO:0000313" key="1">
    <source>
        <dbReference type="EMBL" id="SON57659.1"/>
    </source>
</evidence>
<dbReference type="Gene3D" id="3.60.20.40">
    <property type="match status" value="1"/>
</dbReference>
<dbReference type="PRINTS" id="PR01210">
    <property type="entry name" value="GGTRANSPTASE"/>
</dbReference>
<dbReference type="RefSeq" id="WP_099557881.1">
    <property type="nucleotide sequence ID" value="NZ_LT960614.1"/>
</dbReference>
<keyword evidence="1" id="KW-0808">Transferase</keyword>
<dbReference type="SUPFAM" id="SSF56235">
    <property type="entry name" value="N-terminal nucleophile aminohydrolases (Ntn hydrolases)"/>
    <property type="match status" value="1"/>
</dbReference>
<proteinExistence type="predicted"/>
<dbReference type="InterPro" id="IPR043138">
    <property type="entry name" value="GGT_lsub"/>
</dbReference>
<name>A0A2C9DBV8_9HYPH</name>
<dbReference type="EMBL" id="LT960614">
    <property type="protein sequence ID" value="SON57659.1"/>
    <property type="molecule type" value="Genomic_DNA"/>
</dbReference>
<dbReference type="EC" id="2.3.2.2" evidence="1"/>
<keyword evidence="2" id="KW-1185">Reference proteome</keyword>
<dbReference type="InterPro" id="IPR043137">
    <property type="entry name" value="GGT_ssub_C"/>
</dbReference>
<dbReference type="GO" id="GO:0103068">
    <property type="term" value="F:leukotriene C4 gamma-glutamyl transferase activity"/>
    <property type="evidence" value="ECO:0007669"/>
    <property type="project" value="UniProtKB-EC"/>
</dbReference>
<dbReference type="Pfam" id="PF01019">
    <property type="entry name" value="G_glu_transpept"/>
    <property type="match status" value="1"/>
</dbReference>
<protein>
    <submittedName>
        <fullName evidence="1">Putative gamma-glutamyltransferase YwrD</fullName>
        <ecNumber evidence="1">2.3.2.2</ecNumber>
    </submittedName>
</protein>
<sequence length="531" mass="55599">MVEVHGVSKNGVLVAPHAAAAEAGAEVLRAGGSAVEAMVAAAATIAVVYPHMNGIGGDGFWIIAEPGRPPVAIEGCGPAGAKATIAAYNEAGHDQVPSRGPLAALTVPGTVGGWKLALELAEPLGSGMPLRDLLAQAAAAAKDGITVSRSQAALTAEKLDELKPQPGFADVFLVDGKAPDEDARLTQPKLADTLDHLGRAGLGDFYRGDVGATLARDLDRMGSPVTEVDIRGFEARRSRPLSVKIKGATLFNTPPPTQGLAALLILAIFDRLGVERGEGFDHVHGIVEATKRAFLIRNAVVTDPRLEAPDVAPFLSEASIRREVAAIDMKRAAPWPDPSEPGDTIWMGAIDRNGVAVSFIQSVFWEFGSGAVSPGTGVLLQNRGSSFSLRPGALNALRPGRRPFHTLNPALARFDDGRVLSYGSMGGDGQPQFQAQLFTRMVQFGVDMAEAVALPRWLLGKTWGSDSSSLKVEHHFDTSVVEQLSRAGHFIEVVPAAGSDNFGHAGAVRWRPGGDIEGVHDPRADGGAGRG</sequence>
<dbReference type="InterPro" id="IPR029055">
    <property type="entry name" value="Ntn_hydrolases_N"/>
</dbReference>